<gene>
    <name evidence="8" type="ORF">EOI86_09490</name>
</gene>
<protein>
    <submittedName>
        <fullName evidence="8">DMT family transporter</fullName>
    </submittedName>
</protein>
<accession>A0A3S2VTI6</accession>
<feature type="transmembrane region" description="Helical" evidence="6">
    <location>
        <begin position="189"/>
        <end position="208"/>
    </location>
</feature>
<keyword evidence="9" id="KW-1185">Reference proteome</keyword>
<keyword evidence="5 6" id="KW-0472">Membrane</keyword>
<dbReference type="InterPro" id="IPR037185">
    <property type="entry name" value="EmrE-like"/>
</dbReference>
<name>A0A3S2VTI6_9PROT</name>
<evidence type="ECO:0000313" key="8">
    <source>
        <dbReference type="EMBL" id="RVU39447.1"/>
    </source>
</evidence>
<comment type="similarity">
    <text evidence="2">Belongs to the EamA transporter family.</text>
</comment>
<keyword evidence="4 6" id="KW-1133">Transmembrane helix</keyword>
<dbReference type="InterPro" id="IPR050638">
    <property type="entry name" value="AA-Vitamin_Transporters"/>
</dbReference>
<feature type="transmembrane region" description="Helical" evidence="6">
    <location>
        <begin position="159"/>
        <end position="177"/>
    </location>
</feature>
<comment type="subcellular location">
    <subcellularLocation>
        <location evidence="1">Membrane</location>
        <topology evidence="1">Multi-pass membrane protein</topology>
    </subcellularLocation>
</comment>
<feature type="transmembrane region" description="Helical" evidence="6">
    <location>
        <begin position="129"/>
        <end position="147"/>
    </location>
</feature>
<dbReference type="SUPFAM" id="SSF103481">
    <property type="entry name" value="Multidrug resistance efflux transporter EmrE"/>
    <property type="match status" value="2"/>
</dbReference>
<dbReference type="OrthoDB" id="7743310at2"/>
<dbReference type="EMBL" id="SADE01000001">
    <property type="protein sequence ID" value="RVU39447.1"/>
    <property type="molecule type" value="Genomic_DNA"/>
</dbReference>
<dbReference type="Pfam" id="PF00892">
    <property type="entry name" value="EamA"/>
    <property type="match status" value="2"/>
</dbReference>
<feature type="transmembrane region" description="Helical" evidence="6">
    <location>
        <begin position="101"/>
        <end position="120"/>
    </location>
</feature>
<feature type="domain" description="EamA" evidence="7">
    <location>
        <begin position="160"/>
        <end position="293"/>
    </location>
</feature>
<evidence type="ECO:0000256" key="3">
    <source>
        <dbReference type="ARBA" id="ARBA00022692"/>
    </source>
</evidence>
<sequence>MTFIRTQTSPAIGFMAGIGAALIWGAWPVLSRDAVIDGFAPLDIAMLRFGIAGLVLAPLILRNGFGGLGAARAMVLAAGAGAPYVFVTVTGLSLAPAGHGGVIIPCTMLTASTVGAWIFLKDPPSSTRLVGLAIIFCGIGLTAWSGMRLSTDIWSPDALLGDGLFMIGGVLWATYTVGSRCWRAEPFQATAAVSVLSMIIVLPIWLMAGGDAVMQAPLPALAWQAGFQGILVAIGALVFYTKAVAVFGAARGALFAILGPVFTVLLAIPVLGEVPSGLAVAGLIFCTSGMAVAFGAYGLALSALRKNTLSKPSSVPRAVSS</sequence>
<feature type="transmembrane region" description="Helical" evidence="6">
    <location>
        <begin position="252"/>
        <end position="272"/>
    </location>
</feature>
<evidence type="ECO:0000256" key="6">
    <source>
        <dbReference type="SAM" id="Phobius"/>
    </source>
</evidence>
<dbReference type="InterPro" id="IPR000620">
    <property type="entry name" value="EamA_dom"/>
</dbReference>
<dbReference type="AlphaFoldDB" id="A0A3S2VTI6"/>
<evidence type="ECO:0000256" key="1">
    <source>
        <dbReference type="ARBA" id="ARBA00004141"/>
    </source>
</evidence>
<evidence type="ECO:0000256" key="5">
    <source>
        <dbReference type="ARBA" id="ARBA00023136"/>
    </source>
</evidence>
<organism evidence="8 9">
    <name type="scientific">Hwanghaeella grinnelliae</name>
    <dbReference type="NCBI Taxonomy" id="2500179"/>
    <lineage>
        <taxon>Bacteria</taxon>
        <taxon>Pseudomonadati</taxon>
        <taxon>Pseudomonadota</taxon>
        <taxon>Alphaproteobacteria</taxon>
        <taxon>Rhodospirillales</taxon>
        <taxon>Rhodospirillaceae</taxon>
        <taxon>Hwanghaeella</taxon>
    </lineage>
</organism>
<proteinExistence type="inferred from homology"/>
<dbReference type="GO" id="GO:0016020">
    <property type="term" value="C:membrane"/>
    <property type="evidence" value="ECO:0007669"/>
    <property type="project" value="UniProtKB-SubCell"/>
</dbReference>
<keyword evidence="3 6" id="KW-0812">Transmembrane</keyword>
<dbReference type="RefSeq" id="WP_127764818.1">
    <property type="nucleotide sequence ID" value="NZ_SADE01000001.1"/>
</dbReference>
<evidence type="ECO:0000313" key="9">
    <source>
        <dbReference type="Proteomes" id="UP000287447"/>
    </source>
</evidence>
<evidence type="ECO:0000256" key="4">
    <source>
        <dbReference type="ARBA" id="ARBA00022989"/>
    </source>
</evidence>
<feature type="transmembrane region" description="Helical" evidence="6">
    <location>
        <begin position="42"/>
        <end position="61"/>
    </location>
</feature>
<dbReference type="Proteomes" id="UP000287447">
    <property type="component" value="Unassembled WGS sequence"/>
</dbReference>
<reference evidence="9" key="1">
    <citation type="submission" date="2019-01" db="EMBL/GenBank/DDBJ databases">
        <title>Gri0909 isolated from a small marine red alga.</title>
        <authorList>
            <person name="Kim J."/>
            <person name="Jeong S.E."/>
            <person name="Jeon C.O."/>
        </authorList>
    </citation>
    <scope>NUCLEOTIDE SEQUENCE [LARGE SCALE GENOMIC DNA]</scope>
    <source>
        <strain evidence="9">Gri0909</strain>
    </source>
</reference>
<feature type="transmembrane region" description="Helical" evidence="6">
    <location>
        <begin position="12"/>
        <end position="30"/>
    </location>
</feature>
<feature type="transmembrane region" description="Helical" evidence="6">
    <location>
        <begin position="73"/>
        <end position="95"/>
    </location>
</feature>
<dbReference type="PANTHER" id="PTHR32322:SF2">
    <property type="entry name" value="EAMA DOMAIN-CONTAINING PROTEIN"/>
    <property type="match status" value="1"/>
</dbReference>
<feature type="transmembrane region" description="Helical" evidence="6">
    <location>
        <begin position="278"/>
        <end position="304"/>
    </location>
</feature>
<evidence type="ECO:0000256" key="2">
    <source>
        <dbReference type="ARBA" id="ARBA00007362"/>
    </source>
</evidence>
<comment type="caution">
    <text evidence="8">The sequence shown here is derived from an EMBL/GenBank/DDBJ whole genome shotgun (WGS) entry which is preliminary data.</text>
</comment>
<evidence type="ECO:0000259" key="7">
    <source>
        <dbReference type="Pfam" id="PF00892"/>
    </source>
</evidence>
<dbReference type="PANTHER" id="PTHR32322">
    <property type="entry name" value="INNER MEMBRANE TRANSPORTER"/>
    <property type="match status" value="1"/>
</dbReference>
<feature type="transmembrane region" description="Helical" evidence="6">
    <location>
        <begin position="220"/>
        <end position="240"/>
    </location>
</feature>
<feature type="domain" description="EamA" evidence="7">
    <location>
        <begin position="12"/>
        <end position="142"/>
    </location>
</feature>